<gene>
    <name evidence="2" type="ORF">RFULGI_LOCUS17717</name>
</gene>
<protein>
    <submittedName>
        <fullName evidence="2">4360_t:CDS:1</fullName>
    </submittedName>
</protein>
<comment type="caution">
    <text evidence="2">The sequence shown here is derived from an EMBL/GenBank/DDBJ whole genome shotgun (WGS) entry which is preliminary data.</text>
</comment>
<evidence type="ECO:0000313" key="2">
    <source>
        <dbReference type="EMBL" id="CAG8800972.1"/>
    </source>
</evidence>
<reference evidence="2" key="1">
    <citation type="submission" date="2021-06" db="EMBL/GenBank/DDBJ databases">
        <authorList>
            <person name="Kallberg Y."/>
            <person name="Tangrot J."/>
            <person name="Rosling A."/>
        </authorList>
    </citation>
    <scope>NUCLEOTIDE SEQUENCE</scope>
    <source>
        <strain evidence="2">IN212</strain>
    </source>
</reference>
<feature type="region of interest" description="Disordered" evidence="1">
    <location>
        <begin position="19"/>
        <end position="39"/>
    </location>
</feature>
<dbReference type="AlphaFoldDB" id="A0A9N9JXI0"/>
<accession>A0A9N9JXI0</accession>
<proteinExistence type="predicted"/>
<keyword evidence="3" id="KW-1185">Reference proteome</keyword>
<feature type="non-terminal residue" evidence="2">
    <location>
        <position position="88"/>
    </location>
</feature>
<sequence length="88" mass="10116">KSKFLNQLILAPELRSTTAQKFQASPRETNDNNHQYSDNDKYTLYDDSNSQKYKVVLHTPGVKNKAQFKIIIEEEGKAVTVECEVIKQ</sequence>
<dbReference type="EMBL" id="CAJVPZ010071791">
    <property type="protein sequence ID" value="CAG8800972.1"/>
    <property type="molecule type" value="Genomic_DNA"/>
</dbReference>
<evidence type="ECO:0000313" key="3">
    <source>
        <dbReference type="Proteomes" id="UP000789396"/>
    </source>
</evidence>
<dbReference type="Proteomes" id="UP000789396">
    <property type="component" value="Unassembled WGS sequence"/>
</dbReference>
<evidence type="ECO:0000256" key="1">
    <source>
        <dbReference type="SAM" id="MobiDB-lite"/>
    </source>
</evidence>
<feature type="compositionally biased region" description="Polar residues" evidence="1">
    <location>
        <begin position="19"/>
        <end position="36"/>
    </location>
</feature>
<organism evidence="2 3">
    <name type="scientific">Racocetra fulgida</name>
    <dbReference type="NCBI Taxonomy" id="60492"/>
    <lineage>
        <taxon>Eukaryota</taxon>
        <taxon>Fungi</taxon>
        <taxon>Fungi incertae sedis</taxon>
        <taxon>Mucoromycota</taxon>
        <taxon>Glomeromycotina</taxon>
        <taxon>Glomeromycetes</taxon>
        <taxon>Diversisporales</taxon>
        <taxon>Gigasporaceae</taxon>
        <taxon>Racocetra</taxon>
    </lineage>
</organism>
<dbReference type="OrthoDB" id="2347665at2759"/>
<feature type="non-terminal residue" evidence="2">
    <location>
        <position position="1"/>
    </location>
</feature>
<name>A0A9N9JXI0_9GLOM</name>